<dbReference type="SUPFAM" id="SSF46785">
    <property type="entry name" value="Winged helix' DNA-binding domain"/>
    <property type="match status" value="1"/>
</dbReference>
<dbReference type="GO" id="GO:0003677">
    <property type="term" value="F:DNA binding"/>
    <property type="evidence" value="ECO:0007669"/>
    <property type="project" value="UniProtKB-KW"/>
</dbReference>
<dbReference type="InterPro" id="IPR000524">
    <property type="entry name" value="Tscrpt_reg_HTH_GntR"/>
</dbReference>
<dbReference type="PANTHER" id="PTHR43537:SF24">
    <property type="entry name" value="GLUCONATE OPERON TRANSCRIPTIONAL REPRESSOR"/>
    <property type="match status" value="1"/>
</dbReference>
<name>T1ATQ4_9ZZZZ</name>
<dbReference type="Pfam" id="PF07729">
    <property type="entry name" value="FCD"/>
    <property type="match status" value="1"/>
</dbReference>
<dbReference type="Gene3D" id="1.20.120.530">
    <property type="entry name" value="GntR ligand-binding domain-like"/>
    <property type="match status" value="1"/>
</dbReference>
<proteinExistence type="predicted"/>
<dbReference type="InterPro" id="IPR011711">
    <property type="entry name" value="GntR_C"/>
</dbReference>
<reference evidence="5" key="2">
    <citation type="journal article" date="2014" name="ISME J.">
        <title>Microbial stratification in low pH oxic and suboxic macroscopic growths along an acid mine drainage.</title>
        <authorList>
            <person name="Mendez-Garcia C."/>
            <person name="Mesa V."/>
            <person name="Sprenger R.R."/>
            <person name="Richter M."/>
            <person name="Diez M.S."/>
            <person name="Solano J."/>
            <person name="Bargiela R."/>
            <person name="Golyshina O.V."/>
            <person name="Manteca A."/>
            <person name="Ramos J.L."/>
            <person name="Gallego J.R."/>
            <person name="Llorente I."/>
            <person name="Martins Dos Santos V.A."/>
            <person name="Jensen O.N."/>
            <person name="Pelaez A.I."/>
            <person name="Sanchez J."/>
            <person name="Ferrer M."/>
        </authorList>
    </citation>
    <scope>NUCLEOTIDE SEQUENCE</scope>
</reference>
<dbReference type="PANTHER" id="PTHR43537">
    <property type="entry name" value="TRANSCRIPTIONAL REGULATOR, GNTR FAMILY"/>
    <property type="match status" value="1"/>
</dbReference>
<feature type="non-terminal residue" evidence="5">
    <location>
        <position position="184"/>
    </location>
</feature>
<dbReference type="Gene3D" id="1.10.10.10">
    <property type="entry name" value="Winged helix-like DNA-binding domain superfamily/Winged helix DNA-binding domain"/>
    <property type="match status" value="1"/>
</dbReference>
<evidence type="ECO:0000313" key="5">
    <source>
        <dbReference type="EMBL" id="EQD59918.1"/>
    </source>
</evidence>
<dbReference type="SMART" id="SM00895">
    <property type="entry name" value="FCD"/>
    <property type="match status" value="1"/>
</dbReference>
<sequence length="184" mass="20445">PIDDLAEMLGMSAMPVREAVRRLGAMGLVENVPHKGARLTELSVEDLSEVYTARLILEPLTIYETVKVLTEEHAADARIALDAMSEHPVGSVEQWSAHSAFHLGLYRAQGSSWLVRLIQPLWDSSERYRLSAAVPRTVGARREEHEKLLQACLRHDPAYAAFELYNHLASTANATSREMGGEDL</sequence>
<evidence type="ECO:0000259" key="4">
    <source>
        <dbReference type="SMART" id="SM00895"/>
    </source>
</evidence>
<protein>
    <submittedName>
        <fullName evidence="5">Transcriptional regulator, GntR family</fullName>
    </submittedName>
</protein>
<feature type="domain" description="GntR C-terminal" evidence="4">
    <location>
        <begin position="49"/>
        <end position="170"/>
    </location>
</feature>
<feature type="non-terminal residue" evidence="5">
    <location>
        <position position="1"/>
    </location>
</feature>
<reference evidence="5" key="1">
    <citation type="submission" date="2013-08" db="EMBL/GenBank/DDBJ databases">
        <authorList>
            <person name="Mendez C."/>
            <person name="Richter M."/>
            <person name="Ferrer M."/>
            <person name="Sanchez J."/>
        </authorList>
    </citation>
    <scope>NUCLEOTIDE SEQUENCE</scope>
</reference>
<organism evidence="5">
    <name type="scientific">mine drainage metagenome</name>
    <dbReference type="NCBI Taxonomy" id="410659"/>
    <lineage>
        <taxon>unclassified sequences</taxon>
        <taxon>metagenomes</taxon>
        <taxon>ecological metagenomes</taxon>
    </lineage>
</organism>
<dbReference type="GO" id="GO:0003700">
    <property type="term" value="F:DNA-binding transcription factor activity"/>
    <property type="evidence" value="ECO:0007669"/>
    <property type="project" value="InterPro"/>
</dbReference>
<gene>
    <name evidence="5" type="ORF">B1B_07987</name>
</gene>
<keyword evidence="3" id="KW-0804">Transcription</keyword>
<dbReference type="Pfam" id="PF00392">
    <property type="entry name" value="GntR"/>
    <property type="match status" value="1"/>
</dbReference>
<keyword evidence="2" id="KW-0238">DNA-binding</keyword>
<accession>T1ATQ4</accession>
<comment type="caution">
    <text evidence="5">The sequence shown here is derived from an EMBL/GenBank/DDBJ whole genome shotgun (WGS) entry which is preliminary data.</text>
</comment>
<dbReference type="InterPro" id="IPR036388">
    <property type="entry name" value="WH-like_DNA-bd_sf"/>
</dbReference>
<evidence type="ECO:0000256" key="2">
    <source>
        <dbReference type="ARBA" id="ARBA00023125"/>
    </source>
</evidence>
<evidence type="ECO:0000256" key="3">
    <source>
        <dbReference type="ARBA" id="ARBA00023163"/>
    </source>
</evidence>
<evidence type="ECO:0000256" key="1">
    <source>
        <dbReference type="ARBA" id="ARBA00023015"/>
    </source>
</evidence>
<dbReference type="EMBL" id="AUZY01005148">
    <property type="protein sequence ID" value="EQD59918.1"/>
    <property type="molecule type" value="Genomic_DNA"/>
</dbReference>
<dbReference type="InterPro" id="IPR036390">
    <property type="entry name" value="WH_DNA-bd_sf"/>
</dbReference>
<dbReference type="SUPFAM" id="SSF48008">
    <property type="entry name" value="GntR ligand-binding domain-like"/>
    <property type="match status" value="1"/>
</dbReference>
<dbReference type="InterPro" id="IPR008920">
    <property type="entry name" value="TF_FadR/GntR_C"/>
</dbReference>
<dbReference type="AlphaFoldDB" id="T1ATQ4"/>
<keyword evidence="1" id="KW-0805">Transcription regulation</keyword>